<dbReference type="UniPathway" id="UPA00988"/>
<dbReference type="EMBL" id="GG745387">
    <property type="protein sequence ID" value="KNE73039.1"/>
    <property type="molecule type" value="Genomic_DNA"/>
</dbReference>
<dbReference type="STRING" id="578462.A0A0L0TEP1"/>
<dbReference type="Proteomes" id="UP000054350">
    <property type="component" value="Unassembled WGS sequence"/>
</dbReference>
<keyword evidence="7" id="KW-0819">tRNA processing</keyword>
<dbReference type="VEuPathDB" id="FungiDB:AMAG_17309"/>
<comment type="pathway">
    <text evidence="3">tRNA modification; 5-methoxycarbonylmethyl-2-thiouridine-tRNA biosynthesis.</text>
</comment>
<evidence type="ECO:0000256" key="3">
    <source>
        <dbReference type="ARBA" id="ARBA00005043"/>
    </source>
</evidence>
<organism evidence="9 10">
    <name type="scientific">Allomyces macrogynus (strain ATCC 38327)</name>
    <name type="common">Allomyces javanicus var. macrogynus</name>
    <dbReference type="NCBI Taxonomy" id="578462"/>
    <lineage>
        <taxon>Eukaryota</taxon>
        <taxon>Fungi</taxon>
        <taxon>Fungi incertae sedis</taxon>
        <taxon>Blastocladiomycota</taxon>
        <taxon>Blastocladiomycetes</taxon>
        <taxon>Blastocladiales</taxon>
        <taxon>Blastocladiaceae</taxon>
        <taxon>Allomyces</taxon>
    </lineage>
</organism>
<dbReference type="GO" id="GO:0005829">
    <property type="term" value="C:cytosol"/>
    <property type="evidence" value="ECO:0007669"/>
    <property type="project" value="TreeGrafter"/>
</dbReference>
<evidence type="ECO:0000256" key="7">
    <source>
        <dbReference type="ARBA" id="ARBA00022694"/>
    </source>
</evidence>
<evidence type="ECO:0000256" key="6">
    <source>
        <dbReference type="ARBA" id="ARBA00022490"/>
    </source>
</evidence>
<evidence type="ECO:0000313" key="9">
    <source>
        <dbReference type="EMBL" id="KNE73039.1"/>
    </source>
</evidence>
<sequence length="391" mass="41484">MQPNVPTASIAAQCLQGRIATGKEPVPILAVFDSVNQTGTAVLVDLVARSLARQRPVVVFCLEYSAATWRSMLSRTVGGSAAASPQLALADLFTSLPANADAPYFDTRILPALQRHAKSEEPILVAIDAVDALVQLAPSSTTVSNGAWLTRHLRRIYAACPSGSTLAFGVGADTFPAPQLSHVATHVIDVPTAVRHLATVTVDVENAALAEQERTVVRNVAAHDLRLDLGANDPDRLVCRVTCRKTRAGKYVAERNLAEWRGGRLHVQPFVDADPVEPEVPAPARAADGEGEVVRAVPKTSKAPAPAPTPALAAADPAANLPFNLRLTDRQREARERVVLPYMAVQHEPQPVAAATAAPAASSASGGATIFYEYDVDDDFDDDDPDADLEI</sequence>
<dbReference type="AlphaFoldDB" id="A0A0L0TEP1"/>
<dbReference type="GO" id="GO:0002098">
    <property type="term" value="P:tRNA wobble uridine modification"/>
    <property type="evidence" value="ECO:0007669"/>
    <property type="project" value="InterPro"/>
</dbReference>
<evidence type="ECO:0000256" key="5">
    <source>
        <dbReference type="ARBA" id="ARBA00020264"/>
    </source>
</evidence>
<name>A0A0L0TEP1_ALLM3</name>
<dbReference type="PANTHER" id="PTHR15641:SF1">
    <property type="entry name" value="ELONGATOR COMPLEX PROTEIN 5"/>
    <property type="match status" value="1"/>
</dbReference>
<dbReference type="GO" id="GO:0000049">
    <property type="term" value="F:tRNA binding"/>
    <property type="evidence" value="ECO:0007669"/>
    <property type="project" value="TreeGrafter"/>
</dbReference>
<evidence type="ECO:0000313" key="10">
    <source>
        <dbReference type="Proteomes" id="UP000054350"/>
    </source>
</evidence>
<keyword evidence="10" id="KW-1185">Reference proteome</keyword>
<dbReference type="InterPro" id="IPR019519">
    <property type="entry name" value="Elp5"/>
</dbReference>
<comment type="subcellular location">
    <subcellularLocation>
        <location evidence="2">Cytoplasm</location>
    </subcellularLocation>
    <subcellularLocation>
        <location evidence="1">Nucleus</location>
    </subcellularLocation>
</comment>
<evidence type="ECO:0000256" key="2">
    <source>
        <dbReference type="ARBA" id="ARBA00004496"/>
    </source>
</evidence>
<dbReference type="OrthoDB" id="166907at2759"/>
<evidence type="ECO:0000256" key="1">
    <source>
        <dbReference type="ARBA" id="ARBA00004123"/>
    </source>
</evidence>
<evidence type="ECO:0000256" key="8">
    <source>
        <dbReference type="ARBA" id="ARBA00023242"/>
    </source>
</evidence>
<reference evidence="9 10" key="1">
    <citation type="submission" date="2009-11" db="EMBL/GenBank/DDBJ databases">
        <title>Annotation of Allomyces macrogynus ATCC 38327.</title>
        <authorList>
            <consortium name="The Broad Institute Genome Sequencing Platform"/>
            <person name="Russ C."/>
            <person name="Cuomo C."/>
            <person name="Burger G."/>
            <person name="Gray M.W."/>
            <person name="Holland P.W.H."/>
            <person name="King N."/>
            <person name="Lang F.B.F."/>
            <person name="Roger A.J."/>
            <person name="Ruiz-Trillo I."/>
            <person name="Young S.K."/>
            <person name="Zeng Q."/>
            <person name="Gargeya S."/>
            <person name="Fitzgerald M."/>
            <person name="Haas B."/>
            <person name="Abouelleil A."/>
            <person name="Alvarado L."/>
            <person name="Arachchi H.M."/>
            <person name="Berlin A."/>
            <person name="Chapman S.B."/>
            <person name="Gearin G."/>
            <person name="Goldberg J."/>
            <person name="Griggs A."/>
            <person name="Gujja S."/>
            <person name="Hansen M."/>
            <person name="Heiman D."/>
            <person name="Howarth C."/>
            <person name="Larimer J."/>
            <person name="Lui A."/>
            <person name="MacDonald P.J.P."/>
            <person name="McCowen C."/>
            <person name="Montmayeur A."/>
            <person name="Murphy C."/>
            <person name="Neiman D."/>
            <person name="Pearson M."/>
            <person name="Priest M."/>
            <person name="Roberts A."/>
            <person name="Saif S."/>
            <person name="Shea T."/>
            <person name="Sisk P."/>
            <person name="Stolte C."/>
            <person name="Sykes S."/>
            <person name="Wortman J."/>
            <person name="Nusbaum C."/>
            <person name="Birren B."/>
        </authorList>
    </citation>
    <scope>NUCLEOTIDE SEQUENCE [LARGE SCALE GENOMIC DNA]</scope>
    <source>
        <strain evidence="9 10">ATCC 38327</strain>
    </source>
</reference>
<reference evidence="10" key="2">
    <citation type="submission" date="2009-11" db="EMBL/GenBank/DDBJ databases">
        <title>The Genome Sequence of Allomyces macrogynus strain ATCC 38327.</title>
        <authorList>
            <consortium name="The Broad Institute Genome Sequencing Platform"/>
            <person name="Russ C."/>
            <person name="Cuomo C."/>
            <person name="Shea T."/>
            <person name="Young S.K."/>
            <person name="Zeng Q."/>
            <person name="Koehrsen M."/>
            <person name="Haas B."/>
            <person name="Borodovsky M."/>
            <person name="Guigo R."/>
            <person name="Alvarado L."/>
            <person name="Berlin A."/>
            <person name="Borenstein D."/>
            <person name="Chen Z."/>
            <person name="Engels R."/>
            <person name="Freedman E."/>
            <person name="Gellesch M."/>
            <person name="Goldberg J."/>
            <person name="Griggs A."/>
            <person name="Gujja S."/>
            <person name="Heiman D."/>
            <person name="Hepburn T."/>
            <person name="Howarth C."/>
            <person name="Jen D."/>
            <person name="Larson L."/>
            <person name="Lewis B."/>
            <person name="Mehta T."/>
            <person name="Park D."/>
            <person name="Pearson M."/>
            <person name="Roberts A."/>
            <person name="Saif S."/>
            <person name="Shenoy N."/>
            <person name="Sisk P."/>
            <person name="Stolte C."/>
            <person name="Sykes S."/>
            <person name="Walk T."/>
            <person name="White J."/>
            <person name="Yandava C."/>
            <person name="Burger G."/>
            <person name="Gray M.W."/>
            <person name="Holland P.W.H."/>
            <person name="King N."/>
            <person name="Lang F.B.F."/>
            <person name="Roger A.J."/>
            <person name="Ruiz-Trillo I."/>
            <person name="Lander E."/>
            <person name="Nusbaum C."/>
        </authorList>
    </citation>
    <scope>NUCLEOTIDE SEQUENCE [LARGE SCALE GENOMIC DNA]</scope>
    <source>
        <strain evidence="10">ATCC 38327</strain>
    </source>
</reference>
<dbReference type="GO" id="GO:0005634">
    <property type="term" value="C:nucleus"/>
    <property type="evidence" value="ECO:0007669"/>
    <property type="project" value="UniProtKB-SubCell"/>
</dbReference>
<dbReference type="InterPro" id="IPR027417">
    <property type="entry name" value="P-loop_NTPase"/>
</dbReference>
<dbReference type="GO" id="GO:0033588">
    <property type="term" value="C:elongator holoenzyme complex"/>
    <property type="evidence" value="ECO:0007669"/>
    <property type="project" value="InterPro"/>
</dbReference>
<evidence type="ECO:0000256" key="4">
    <source>
        <dbReference type="ARBA" id="ARBA00009567"/>
    </source>
</evidence>
<keyword evidence="6" id="KW-0963">Cytoplasm</keyword>
<dbReference type="Pfam" id="PF10483">
    <property type="entry name" value="Elong_Iki1"/>
    <property type="match status" value="1"/>
</dbReference>
<gene>
    <name evidence="9" type="ORF">AMAG_17309</name>
</gene>
<comment type="similarity">
    <text evidence="4">Belongs to the ELP5 family.</text>
</comment>
<protein>
    <recommendedName>
        <fullName evidence="5">Elongator complex protein 5</fullName>
    </recommendedName>
</protein>
<dbReference type="Gene3D" id="3.40.50.300">
    <property type="entry name" value="P-loop containing nucleotide triphosphate hydrolases"/>
    <property type="match status" value="1"/>
</dbReference>
<accession>A0A0L0TEP1</accession>
<keyword evidence="8" id="KW-0539">Nucleus</keyword>
<proteinExistence type="inferred from homology"/>
<dbReference type="PANTHER" id="PTHR15641">
    <property type="entry name" value="ELONGATOR COMPLEX PROTEIN 5"/>
    <property type="match status" value="1"/>
</dbReference>